<dbReference type="Gene3D" id="3.40.50.300">
    <property type="entry name" value="P-loop containing nucleotide triphosphate hydrolases"/>
    <property type="match status" value="1"/>
</dbReference>
<reference evidence="3" key="1">
    <citation type="journal article" date="2019" name="Int. J. Syst. Evol. Microbiol.">
        <title>The Global Catalogue of Microorganisms (GCM) 10K type strain sequencing project: providing services to taxonomists for standard genome sequencing and annotation.</title>
        <authorList>
            <consortium name="The Broad Institute Genomics Platform"/>
            <consortium name="The Broad Institute Genome Sequencing Center for Infectious Disease"/>
            <person name="Wu L."/>
            <person name="Ma J."/>
        </authorList>
    </citation>
    <scope>NUCLEOTIDE SEQUENCE [LARGE SCALE GENOMIC DNA]</scope>
    <source>
        <strain evidence="3">KCTC 3913</strain>
    </source>
</reference>
<accession>A0ABW5RNV7</accession>
<dbReference type="InterPro" id="IPR004435">
    <property type="entry name" value="MobB_dom"/>
</dbReference>
<dbReference type="EMBL" id="JBHUMF010000015">
    <property type="protein sequence ID" value="MFD2680360.1"/>
    <property type="molecule type" value="Genomic_DNA"/>
</dbReference>
<dbReference type="Pfam" id="PF03205">
    <property type="entry name" value="MobB"/>
    <property type="match status" value="1"/>
</dbReference>
<dbReference type="SUPFAM" id="SSF52540">
    <property type="entry name" value="P-loop containing nucleoside triphosphate hydrolases"/>
    <property type="match status" value="1"/>
</dbReference>
<dbReference type="PANTHER" id="PTHR40072:SF1">
    <property type="entry name" value="MOLYBDOPTERIN-GUANINE DINUCLEOTIDE BIOSYNTHESIS ADAPTER PROTEIN"/>
    <property type="match status" value="1"/>
</dbReference>
<evidence type="ECO:0000259" key="1">
    <source>
        <dbReference type="Pfam" id="PF03205"/>
    </source>
</evidence>
<gene>
    <name evidence="2" type="primary">mobB</name>
    <name evidence="2" type="ORF">ACFSUL_06295</name>
</gene>
<dbReference type="InterPro" id="IPR052539">
    <property type="entry name" value="MGD_biosynthesis_adapter"/>
</dbReference>
<feature type="domain" description="Molybdopterin-guanine dinucleotide biosynthesis protein B (MobB)" evidence="1">
    <location>
        <begin position="7"/>
        <end position="137"/>
    </location>
</feature>
<dbReference type="NCBIfam" id="TIGR00176">
    <property type="entry name" value="mobB"/>
    <property type="match status" value="1"/>
</dbReference>
<keyword evidence="3" id="KW-1185">Reference proteome</keyword>
<dbReference type="PANTHER" id="PTHR40072">
    <property type="entry name" value="MOLYBDOPTERIN-GUANINE DINUCLEOTIDE BIOSYNTHESIS ADAPTER PROTEIN-RELATED"/>
    <property type="match status" value="1"/>
</dbReference>
<dbReference type="InterPro" id="IPR027417">
    <property type="entry name" value="P-loop_NTPase"/>
</dbReference>
<protein>
    <submittedName>
        <fullName evidence="2">Molybdopterin-guanine dinucleotide biosynthesis protein B</fullName>
    </submittedName>
</protein>
<dbReference type="RefSeq" id="WP_377933705.1">
    <property type="nucleotide sequence ID" value="NZ_JBHUMF010000015.1"/>
</dbReference>
<sequence>MNLPFSIIQVVGYKNSGKTTLACELIESARKAGWKVASCKHHGHGGKPTQVEQTDSARHWQAGAVVSGVEGDGVLQLAIQQENWTLEKILAFYSLVDIDLLVLEGFKNENYPKIVLLRDEQDLPLLENLQNIIAVIAPFDIHTKEQFAFFPRQRQDLVVQWFLKQYC</sequence>
<organism evidence="2 3">
    <name type="scientific">Bacillus seohaeanensis</name>
    <dbReference type="NCBI Taxonomy" id="284580"/>
    <lineage>
        <taxon>Bacteria</taxon>
        <taxon>Bacillati</taxon>
        <taxon>Bacillota</taxon>
        <taxon>Bacilli</taxon>
        <taxon>Bacillales</taxon>
        <taxon>Bacillaceae</taxon>
        <taxon>Bacillus</taxon>
    </lineage>
</organism>
<dbReference type="Proteomes" id="UP001597506">
    <property type="component" value="Unassembled WGS sequence"/>
</dbReference>
<proteinExistence type="predicted"/>
<name>A0ABW5RNV7_9BACI</name>
<comment type="caution">
    <text evidence="2">The sequence shown here is derived from an EMBL/GenBank/DDBJ whole genome shotgun (WGS) entry which is preliminary data.</text>
</comment>
<evidence type="ECO:0000313" key="3">
    <source>
        <dbReference type="Proteomes" id="UP001597506"/>
    </source>
</evidence>
<dbReference type="CDD" id="cd03116">
    <property type="entry name" value="MobB"/>
    <property type="match status" value="1"/>
</dbReference>
<evidence type="ECO:0000313" key="2">
    <source>
        <dbReference type="EMBL" id="MFD2680360.1"/>
    </source>
</evidence>